<feature type="chain" id="PRO_5019425156" evidence="1">
    <location>
        <begin position="23"/>
        <end position="298"/>
    </location>
</feature>
<accession>A0A409Y8M1</accession>
<keyword evidence="1" id="KW-0732">Signal</keyword>
<comment type="caution">
    <text evidence="2">The sequence shown here is derived from an EMBL/GenBank/DDBJ whole genome shotgun (WGS) entry which is preliminary data.</text>
</comment>
<evidence type="ECO:0000256" key="1">
    <source>
        <dbReference type="SAM" id="SignalP"/>
    </source>
</evidence>
<sequence length="298" mass="33752">MPSHIKWSIFVFLLSVCLNAYAIVFDFDPALDWEETHNPTSVKAFRMGLINGKLNGLLSKQIELIEHALGSVSSTKYILDAHCRYVALGPLYSRVDIQPSLFTSLKSVLERLEKAKVHVQYVDIKKGSTDDYILLGSFRYKDELGRYWDGKALQITNEFFSLPEADMVQVLMRYAIMVSHKFTVDTFIFKENKPGVYNIRPAVKSEAPFDKAVDCKQVKITHNDPTDPKGGQKRYSTYACSSKQPLSPEDDYNLLLRQASGVRVAHLNPYVYSVFGSCLDGSRKFEKPLTLPPVTHRG</sequence>
<name>A0A409Y8M1_9AGAR</name>
<keyword evidence="3" id="KW-1185">Reference proteome</keyword>
<organism evidence="2 3">
    <name type="scientific">Panaeolus cyanescens</name>
    <dbReference type="NCBI Taxonomy" id="181874"/>
    <lineage>
        <taxon>Eukaryota</taxon>
        <taxon>Fungi</taxon>
        <taxon>Dikarya</taxon>
        <taxon>Basidiomycota</taxon>
        <taxon>Agaricomycotina</taxon>
        <taxon>Agaricomycetes</taxon>
        <taxon>Agaricomycetidae</taxon>
        <taxon>Agaricales</taxon>
        <taxon>Agaricineae</taxon>
        <taxon>Galeropsidaceae</taxon>
        <taxon>Panaeolus</taxon>
    </lineage>
</organism>
<dbReference type="InParanoid" id="A0A409Y8M1"/>
<dbReference type="AlphaFoldDB" id="A0A409Y8M1"/>
<protein>
    <submittedName>
        <fullName evidence="2">Uncharacterized protein</fullName>
    </submittedName>
</protein>
<feature type="signal peptide" evidence="1">
    <location>
        <begin position="1"/>
        <end position="22"/>
    </location>
</feature>
<evidence type="ECO:0000313" key="3">
    <source>
        <dbReference type="Proteomes" id="UP000284842"/>
    </source>
</evidence>
<gene>
    <name evidence="2" type="ORF">CVT24_009284</name>
</gene>
<dbReference type="Proteomes" id="UP000284842">
    <property type="component" value="Unassembled WGS sequence"/>
</dbReference>
<proteinExistence type="predicted"/>
<dbReference type="EMBL" id="NHTK01001364">
    <property type="protein sequence ID" value="PPQ99284.1"/>
    <property type="molecule type" value="Genomic_DNA"/>
</dbReference>
<reference evidence="2 3" key="1">
    <citation type="journal article" date="2018" name="Evol. Lett.">
        <title>Horizontal gene cluster transfer increased hallucinogenic mushroom diversity.</title>
        <authorList>
            <person name="Reynolds H.T."/>
            <person name="Vijayakumar V."/>
            <person name="Gluck-Thaler E."/>
            <person name="Korotkin H.B."/>
            <person name="Matheny P.B."/>
            <person name="Slot J.C."/>
        </authorList>
    </citation>
    <scope>NUCLEOTIDE SEQUENCE [LARGE SCALE GENOMIC DNA]</scope>
    <source>
        <strain evidence="2 3">2629</strain>
    </source>
</reference>
<evidence type="ECO:0000313" key="2">
    <source>
        <dbReference type="EMBL" id="PPQ99284.1"/>
    </source>
</evidence>